<dbReference type="EMBL" id="JAGIZQ010000001">
    <property type="protein sequence ID" value="KAH6649470.1"/>
    <property type="molecule type" value="Genomic_DNA"/>
</dbReference>
<reference evidence="1 2" key="1">
    <citation type="journal article" date="2021" name="Nat. Commun.">
        <title>Genetic determinants of endophytism in the Arabidopsis root mycobiome.</title>
        <authorList>
            <person name="Mesny F."/>
            <person name="Miyauchi S."/>
            <person name="Thiergart T."/>
            <person name="Pickel B."/>
            <person name="Atanasova L."/>
            <person name="Karlsson M."/>
            <person name="Huettel B."/>
            <person name="Barry K.W."/>
            <person name="Haridas S."/>
            <person name="Chen C."/>
            <person name="Bauer D."/>
            <person name="Andreopoulos W."/>
            <person name="Pangilinan J."/>
            <person name="LaButti K."/>
            <person name="Riley R."/>
            <person name="Lipzen A."/>
            <person name="Clum A."/>
            <person name="Drula E."/>
            <person name="Henrissat B."/>
            <person name="Kohler A."/>
            <person name="Grigoriev I.V."/>
            <person name="Martin F.M."/>
            <person name="Hacquard S."/>
        </authorList>
    </citation>
    <scope>NUCLEOTIDE SEQUENCE [LARGE SCALE GENOMIC DNA]</scope>
    <source>
        <strain evidence="1 2">MPI-SDFR-AT-0079</strain>
    </source>
</reference>
<organism evidence="1 2">
    <name type="scientific">Chaetomium tenue</name>
    <dbReference type="NCBI Taxonomy" id="1854479"/>
    <lineage>
        <taxon>Eukaryota</taxon>
        <taxon>Fungi</taxon>
        <taxon>Dikarya</taxon>
        <taxon>Ascomycota</taxon>
        <taxon>Pezizomycotina</taxon>
        <taxon>Sordariomycetes</taxon>
        <taxon>Sordariomycetidae</taxon>
        <taxon>Sordariales</taxon>
        <taxon>Chaetomiaceae</taxon>
        <taxon>Chaetomium</taxon>
    </lineage>
</organism>
<keyword evidence="2" id="KW-1185">Reference proteome</keyword>
<dbReference type="Proteomes" id="UP000724584">
    <property type="component" value="Unassembled WGS sequence"/>
</dbReference>
<sequence>MVQADQPRRNLFSTLLTRPAPGTRSEGSTNLPPPSAEYKKDELKGPIGLTTIYEPPSPEETAAEIVFIHGLGGGSRKTWCYSSDPEHYWPQSWLPADKDFIGIRIHVFGYKGDWLERRESVLGIHDFGQSLIDAIRNHPGIPRVDTRIILVGHSMGGCVAKKAYILARQDPATADIARRMHSMFFLATPHRGSNMAAILENMLAVGWGKKPFVTELTPNSAVLSAINDTFRHFAPELWLWSFYETLPMRGAGFISRIIVDKHSGTLGYPKEEITGMEADHRQVCKFESPADPNYKLLRNALATAVDLIQGAPGSGLGQYSQTPLSPREARERLSAFLEIQDAPEDDLDSLQNLKQPGSCQWFTRKATFASWKCGASAGIFWLLGRPGAGKSVLASHVVEDLRHSNHTCSYFMFKHNRSETSTLHHCFRSLAFQMAIQDDSVKEAILQLARDGISWDEKDESSVWKRLFTNCITKVPSVVRHFWVLDGIDECSGFSALFEKRLLSSLPQGIRLFATSRGLEEIERGVESISLTGVTKETLLDIDTLEDIRLFATAALSKLTQLESDEERQYMLVLQDLAEAWTKETMDDVLDATPTDLFDLYSSMVKSLDQDKGGAVLAKSLLTWVVLACRPLTVDELTTAINLDTNQTLRTPVKAIPELSGQLLFIDDSNNVQILHETAREFLLSSQDAGGPLLIDQTNAHTRLGSLLLKYIADALATPRDHHPTTLATTSATGRTINTSLLDYAFRFFSEHIYLGNTKDDQLVHDMFTFFQADALLSWIQHIATHGNLAPLIRTAMNLRAYLNMRNHLSTPDEVARILQGQITEILHIAASSWDDCVARMDFSTGRPLTVKYGESHFAVGLSTGEILLYHASSLRVEQQLQHPEGVRLLEASWYHGLLASCSAKHLVVWDIKVGTILYSFPLRSCSSAVVFLGAQEILCASERCELTKWSLNTGEHEAISWVNLDLYNQTEDHNPFPDSQPKPPLSRPNRAAFLNTADGILLALGYQGEPIFIWDALEVQVLGTVGQEMIPTAGLDCMVFHPNLEIPMLLVAYQPGDLCVFDYNTMEMLVRRRRTYATAIACSPYNQRIAIGNAQGAIEVFDLDLGGAAGRATLTLIYRASRPLDDTIRSIALSADGLRFVDIRNRQARVWAPMGLMRRSGDREEDQESSVTARLALPEVPRAPDIPNSVTKLKITSPLVASNDGNVIVAGKSNGDVVLFSAVDGREILILYQHTGNSSVVCVVLVESRNLVISANDAGRVVVAETTAALSRLRSTAEPNGASILWDRVFDGAVSSLIVNAAGDRVLVNGRCAAGLWELPSGGIIRPNAARVTDDGHAGNAPSGISGAGSSPASDETKLVPRYSCGHPTNPDWFILVSGDIVRIYAWADFAELTKSQGILLARDPSQPSSMNSDKTFPRQRYSAGSRSSYHLGSDFVVELFRETTLAPPRLYLWPLTALDPFSALAVARPTVEPPLDSISPTAIAVLDIVGSAKVLFLDVELWVCSVNLGQEATGAAAISGGFKKRLGLTAVERRSPVQRHFFALSEWRTLSGELRCTVAVPPARIVTGGGRSRDVVAFAVGDRAVLFHGGFQFSEDYEIAVV</sequence>
<protein>
    <submittedName>
        <fullName evidence="1">Uncharacterized protein</fullName>
    </submittedName>
</protein>
<evidence type="ECO:0000313" key="1">
    <source>
        <dbReference type="EMBL" id="KAH6649470.1"/>
    </source>
</evidence>
<accession>A0ACB7PKR2</accession>
<gene>
    <name evidence="1" type="ORF">F5144DRAFT_588178</name>
</gene>
<name>A0ACB7PKR2_9PEZI</name>
<comment type="caution">
    <text evidence="1">The sequence shown here is derived from an EMBL/GenBank/DDBJ whole genome shotgun (WGS) entry which is preliminary data.</text>
</comment>
<evidence type="ECO:0000313" key="2">
    <source>
        <dbReference type="Proteomes" id="UP000724584"/>
    </source>
</evidence>
<proteinExistence type="predicted"/>